<keyword evidence="5" id="KW-1185">Reference proteome</keyword>
<dbReference type="CDD" id="cd20296">
    <property type="entry name" value="cupin_PpnP-like"/>
    <property type="match status" value="1"/>
</dbReference>
<dbReference type="PANTHER" id="PTHR36540:SF1">
    <property type="entry name" value="PYRIMIDINE_PURINE NUCLEOSIDE PHOSPHORYLASE"/>
    <property type="match status" value="1"/>
</dbReference>
<comment type="catalytic activity">
    <reaction evidence="3">
        <text>adenosine + phosphate = alpha-D-ribose 1-phosphate + adenine</text>
        <dbReference type="Rhea" id="RHEA:27642"/>
        <dbReference type="ChEBI" id="CHEBI:16335"/>
        <dbReference type="ChEBI" id="CHEBI:16708"/>
        <dbReference type="ChEBI" id="CHEBI:43474"/>
        <dbReference type="ChEBI" id="CHEBI:57720"/>
        <dbReference type="EC" id="2.4.2.1"/>
    </reaction>
</comment>
<comment type="catalytic activity">
    <reaction evidence="3">
        <text>cytidine + phosphate = cytosine + alpha-D-ribose 1-phosphate</text>
        <dbReference type="Rhea" id="RHEA:52540"/>
        <dbReference type="ChEBI" id="CHEBI:16040"/>
        <dbReference type="ChEBI" id="CHEBI:17562"/>
        <dbReference type="ChEBI" id="CHEBI:43474"/>
        <dbReference type="ChEBI" id="CHEBI:57720"/>
        <dbReference type="EC" id="2.4.2.2"/>
    </reaction>
</comment>
<comment type="catalytic activity">
    <reaction evidence="3">
        <text>a purine D-ribonucleoside + phosphate = a purine nucleobase + alpha-D-ribose 1-phosphate</text>
        <dbReference type="Rhea" id="RHEA:19805"/>
        <dbReference type="ChEBI" id="CHEBI:26386"/>
        <dbReference type="ChEBI" id="CHEBI:43474"/>
        <dbReference type="ChEBI" id="CHEBI:57720"/>
        <dbReference type="ChEBI" id="CHEBI:142355"/>
        <dbReference type="EC" id="2.4.2.1"/>
    </reaction>
</comment>
<protein>
    <recommendedName>
        <fullName evidence="3">Pyrimidine/purine nucleoside phosphorylase</fullName>
        <ecNumber evidence="3">2.4.2.1</ecNumber>
        <ecNumber evidence="3">2.4.2.2</ecNumber>
    </recommendedName>
    <alternativeName>
        <fullName evidence="3">Adenosine phosphorylase</fullName>
    </alternativeName>
    <alternativeName>
        <fullName evidence="3">Cytidine phosphorylase</fullName>
    </alternativeName>
    <alternativeName>
        <fullName evidence="3">Guanosine phosphorylase</fullName>
    </alternativeName>
    <alternativeName>
        <fullName evidence="3">Inosine phosphorylase</fullName>
    </alternativeName>
    <alternativeName>
        <fullName evidence="3">Thymidine phosphorylase</fullName>
    </alternativeName>
    <alternativeName>
        <fullName evidence="3">Uridine phosphorylase</fullName>
    </alternativeName>
    <alternativeName>
        <fullName evidence="3">Xanthosine phosphorylase</fullName>
    </alternativeName>
</protein>
<name>A0A5E4ZDG2_9BURK</name>
<dbReference type="Proteomes" id="UP000414233">
    <property type="component" value="Unassembled WGS sequence"/>
</dbReference>
<dbReference type="GO" id="GO:0005829">
    <property type="term" value="C:cytosol"/>
    <property type="evidence" value="ECO:0007669"/>
    <property type="project" value="TreeGrafter"/>
</dbReference>
<accession>A0A5E4ZDG2</accession>
<comment type="catalytic activity">
    <reaction evidence="3">
        <text>inosine + phosphate = alpha-D-ribose 1-phosphate + hypoxanthine</text>
        <dbReference type="Rhea" id="RHEA:27646"/>
        <dbReference type="ChEBI" id="CHEBI:17368"/>
        <dbReference type="ChEBI" id="CHEBI:17596"/>
        <dbReference type="ChEBI" id="CHEBI:43474"/>
        <dbReference type="ChEBI" id="CHEBI:57720"/>
        <dbReference type="EC" id="2.4.2.1"/>
    </reaction>
</comment>
<dbReference type="HAMAP" id="MF_01537">
    <property type="entry name" value="Nucleos_phosphorylase_PpnP"/>
    <property type="match status" value="1"/>
</dbReference>
<dbReference type="SUPFAM" id="SSF51182">
    <property type="entry name" value="RmlC-like cupins"/>
    <property type="match status" value="1"/>
</dbReference>
<comment type="catalytic activity">
    <reaction evidence="3">
        <text>thymidine + phosphate = 2-deoxy-alpha-D-ribose 1-phosphate + thymine</text>
        <dbReference type="Rhea" id="RHEA:16037"/>
        <dbReference type="ChEBI" id="CHEBI:17748"/>
        <dbReference type="ChEBI" id="CHEBI:17821"/>
        <dbReference type="ChEBI" id="CHEBI:43474"/>
        <dbReference type="ChEBI" id="CHEBI:57259"/>
        <dbReference type="EC" id="2.4.2.2"/>
    </reaction>
</comment>
<keyword evidence="2 3" id="KW-0808">Transferase</keyword>
<evidence type="ECO:0000313" key="4">
    <source>
        <dbReference type="EMBL" id="VVE59421.1"/>
    </source>
</evidence>
<dbReference type="PANTHER" id="PTHR36540">
    <property type="entry name" value="PYRIMIDINE/PURINE NUCLEOSIDE PHOSPHORYLASE"/>
    <property type="match status" value="1"/>
</dbReference>
<dbReference type="GO" id="GO:0009032">
    <property type="term" value="F:thymidine phosphorylase activity"/>
    <property type="evidence" value="ECO:0007669"/>
    <property type="project" value="RHEA"/>
</dbReference>
<evidence type="ECO:0000256" key="2">
    <source>
        <dbReference type="ARBA" id="ARBA00022679"/>
    </source>
</evidence>
<dbReference type="Pfam" id="PF06865">
    <property type="entry name" value="Ppnp"/>
    <property type="match status" value="1"/>
</dbReference>
<dbReference type="InterPro" id="IPR009664">
    <property type="entry name" value="Ppnp"/>
</dbReference>
<evidence type="ECO:0000256" key="1">
    <source>
        <dbReference type="ARBA" id="ARBA00022676"/>
    </source>
</evidence>
<keyword evidence="1 3" id="KW-0328">Glycosyltransferase</keyword>
<dbReference type="EMBL" id="CABPRZ010000042">
    <property type="protein sequence ID" value="VVE59421.1"/>
    <property type="molecule type" value="Genomic_DNA"/>
</dbReference>
<dbReference type="EC" id="2.4.2.2" evidence="3"/>
<dbReference type="GO" id="GO:0004850">
    <property type="term" value="F:uridine phosphorylase activity"/>
    <property type="evidence" value="ECO:0007669"/>
    <property type="project" value="RHEA"/>
</dbReference>
<proteinExistence type="inferred from homology"/>
<dbReference type="GO" id="GO:0047975">
    <property type="term" value="F:guanosine phosphorylase activity"/>
    <property type="evidence" value="ECO:0007669"/>
    <property type="project" value="RHEA"/>
</dbReference>
<dbReference type="GO" id="GO:0004731">
    <property type="term" value="F:purine-nucleoside phosphorylase activity"/>
    <property type="evidence" value="ECO:0007669"/>
    <property type="project" value="UniProtKB-UniRule"/>
</dbReference>
<comment type="catalytic activity">
    <reaction evidence="3">
        <text>xanthosine + phosphate = alpha-D-ribose 1-phosphate + xanthine</text>
        <dbReference type="Rhea" id="RHEA:27638"/>
        <dbReference type="ChEBI" id="CHEBI:17712"/>
        <dbReference type="ChEBI" id="CHEBI:18107"/>
        <dbReference type="ChEBI" id="CHEBI:43474"/>
        <dbReference type="ChEBI" id="CHEBI:57720"/>
        <dbReference type="EC" id="2.4.2.1"/>
    </reaction>
</comment>
<comment type="function">
    <text evidence="3">Catalyzes the phosphorolysis of diverse nucleosides, yielding D-ribose 1-phosphate and the respective free bases. Can use uridine, adenosine, guanosine, cytidine, thymidine, inosine and xanthosine as substrates. Also catalyzes the reverse reactions.</text>
</comment>
<gene>
    <name evidence="3" type="primary">ppnP</name>
    <name evidence="4" type="ORF">PTE30175_05457</name>
</gene>
<dbReference type="InterPro" id="IPR014710">
    <property type="entry name" value="RmlC-like_jellyroll"/>
</dbReference>
<comment type="catalytic activity">
    <reaction evidence="3">
        <text>uridine + phosphate = alpha-D-ribose 1-phosphate + uracil</text>
        <dbReference type="Rhea" id="RHEA:24388"/>
        <dbReference type="ChEBI" id="CHEBI:16704"/>
        <dbReference type="ChEBI" id="CHEBI:17568"/>
        <dbReference type="ChEBI" id="CHEBI:43474"/>
        <dbReference type="ChEBI" id="CHEBI:57720"/>
        <dbReference type="EC" id="2.4.2.2"/>
    </reaction>
</comment>
<evidence type="ECO:0000256" key="3">
    <source>
        <dbReference type="HAMAP-Rule" id="MF_01537"/>
    </source>
</evidence>
<reference evidence="4 5" key="1">
    <citation type="submission" date="2019-08" db="EMBL/GenBank/DDBJ databases">
        <authorList>
            <person name="Peeters C."/>
        </authorList>
    </citation>
    <scope>NUCLEOTIDE SEQUENCE [LARGE SCALE GENOMIC DNA]</scope>
    <source>
        <strain evidence="4 5">LMG 30175</strain>
    </source>
</reference>
<comment type="catalytic activity">
    <reaction evidence="3">
        <text>guanosine + phosphate = alpha-D-ribose 1-phosphate + guanine</text>
        <dbReference type="Rhea" id="RHEA:13233"/>
        <dbReference type="ChEBI" id="CHEBI:16235"/>
        <dbReference type="ChEBI" id="CHEBI:16750"/>
        <dbReference type="ChEBI" id="CHEBI:43474"/>
        <dbReference type="ChEBI" id="CHEBI:57720"/>
        <dbReference type="EC" id="2.4.2.1"/>
    </reaction>
</comment>
<dbReference type="AlphaFoldDB" id="A0A5E4ZDG2"/>
<dbReference type="EC" id="2.4.2.1" evidence="3"/>
<dbReference type="Gene3D" id="2.60.120.10">
    <property type="entry name" value="Jelly Rolls"/>
    <property type="match status" value="1"/>
</dbReference>
<sequence>MRHLPRYNFPIFIMTQNNSQFDNVSVVKRANVYFDGKCVSHTVKFADGTRKTLGVIFPAALQFGTEAPEVMEVTGGRCRIRLAGQSDWQEYAAGQQFSVPGNSKFDIEVLETLDYVCHYG</sequence>
<evidence type="ECO:0000313" key="5">
    <source>
        <dbReference type="Proteomes" id="UP000414233"/>
    </source>
</evidence>
<dbReference type="InterPro" id="IPR011051">
    <property type="entry name" value="RmlC_Cupin_sf"/>
</dbReference>
<organism evidence="4 5">
    <name type="scientific">Pandoraea terrae</name>
    <dbReference type="NCBI Taxonomy" id="1537710"/>
    <lineage>
        <taxon>Bacteria</taxon>
        <taxon>Pseudomonadati</taxon>
        <taxon>Pseudomonadota</taxon>
        <taxon>Betaproteobacteria</taxon>
        <taxon>Burkholderiales</taxon>
        <taxon>Burkholderiaceae</taxon>
        <taxon>Pandoraea</taxon>
    </lineage>
</organism>
<comment type="similarity">
    <text evidence="3">Belongs to the nucleoside phosphorylase PpnP family.</text>
</comment>